<keyword evidence="3" id="KW-1185">Reference proteome</keyword>
<protein>
    <recommendedName>
        <fullName evidence="4">DUF3278 domain-containing protein</fullName>
    </recommendedName>
</protein>
<evidence type="ECO:0000313" key="3">
    <source>
        <dbReference type="Proteomes" id="UP000184474"/>
    </source>
</evidence>
<feature type="transmembrane region" description="Helical" evidence="1">
    <location>
        <begin position="69"/>
        <end position="86"/>
    </location>
</feature>
<evidence type="ECO:0000256" key="1">
    <source>
        <dbReference type="SAM" id="Phobius"/>
    </source>
</evidence>
<feature type="transmembrane region" description="Helical" evidence="1">
    <location>
        <begin position="158"/>
        <end position="180"/>
    </location>
</feature>
<dbReference type="STRING" id="156994.SAMN04488028_11045"/>
<feature type="transmembrane region" description="Helical" evidence="1">
    <location>
        <begin position="120"/>
        <end position="138"/>
    </location>
</feature>
<dbReference type="RefSeq" id="WP_073125109.1">
    <property type="nucleotide sequence ID" value="NZ_FRAA01000010.1"/>
</dbReference>
<name>A0A1M6VYF6_REIAG</name>
<reference evidence="3" key="1">
    <citation type="submission" date="2016-11" db="EMBL/GenBank/DDBJ databases">
        <authorList>
            <person name="Varghese N."/>
            <person name="Submissions S."/>
        </authorList>
    </citation>
    <scope>NUCLEOTIDE SEQUENCE [LARGE SCALE GENOMIC DNA]</scope>
    <source>
        <strain evidence="3">DSM 26134</strain>
    </source>
</reference>
<accession>A0A1M6VYF6</accession>
<dbReference type="AlphaFoldDB" id="A0A1M6VYF6"/>
<evidence type="ECO:0008006" key="4">
    <source>
        <dbReference type="Google" id="ProtNLM"/>
    </source>
</evidence>
<keyword evidence="1" id="KW-0472">Membrane</keyword>
<dbReference type="EMBL" id="FRAA01000010">
    <property type="protein sequence ID" value="SHK86366.1"/>
    <property type="molecule type" value="Genomic_DNA"/>
</dbReference>
<keyword evidence="1" id="KW-0812">Transmembrane</keyword>
<gene>
    <name evidence="2" type="ORF">SAMN04488028_11045</name>
</gene>
<dbReference type="Proteomes" id="UP000184474">
    <property type="component" value="Unassembled WGS sequence"/>
</dbReference>
<sequence length="201" mass="23751">MEELDIKQIWKQGGNQERFSYSEEAIDAIIKQQPQNIVSKFVKTLRIERWANLIVLSLIGVYLSYVQYWVAAGVLLLINFGFFYYYHILIQKLDRKFIDNNVVQYLNEVHQSICRFITHFKITLVVIGIASFLLGFYLGYIQHDDFEAMLDTVSMWKWIWAGVVIAGSLVFAYYMFYYMYGKKAQQIKKMVESLNNEETEI</sequence>
<evidence type="ECO:0000313" key="2">
    <source>
        <dbReference type="EMBL" id="SHK86366.1"/>
    </source>
</evidence>
<keyword evidence="1" id="KW-1133">Transmembrane helix</keyword>
<proteinExistence type="predicted"/>
<feature type="transmembrane region" description="Helical" evidence="1">
    <location>
        <begin position="47"/>
        <end position="63"/>
    </location>
</feature>
<organism evidence="2 3">
    <name type="scientific">Reichenbachiella agariperforans</name>
    <dbReference type="NCBI Taxonomy" id="156994"/>
    <lineage>
        <taxon>Bacteria</taxon>
        <taxon>Pseudomonadati</taxon>
        <taxon>Bacteroidota</taxon>
        <taxon>Cytophagia</taxon>
        <taxon>Cytophagales</taxon>
        <taxon>Reichenbachiellaceae</taxon>
        <taxon>Reichenbachiella</taxon>
    </lineage>
</organism>